<dbReference type="GO" id="GO:0000390">
    <property type="term" value="P:spliceosomal complex disassembly"/>
    <property type="evidence" value="ECO:0007669"/>
    <property type="project" value="InterPro"/>
</dbReference>
<evidence type="ECO:0000256" key="2">
    <source>
        <dbReference type="SAM" id="MobiDB-lite"/>
    </source>
</evidence>
<accession>A0A9W4D558</accession>
<proteinExistence type="predicted"/>
<name>A0A9W4D558_BLUGR</name>
<comment type="caution">
    <text evidence="3">The sequence shown here is derived from an EMBL/GenBank/DDBJ whole genome shotgun (WGS) entry which is preliminary data.</text>
</comment>
<feature type="coiled-coil region" evidence="1">
    <location>
        <begin position="319"/>
        <end position="353"/>
    </location>
</feature>
<evidence type="ECO:0000313" key="3">
    <source>
        <dbReference type="EMBL" id="CAD6501510.1"/>
    </source>
</evidence>
<evidence type="ECO:0000256" key="1">
    <source>
        <dbReference type="SAM" id="Coils"/>
    </source>
</evidence>
<dbReference type="InterPro" id="IPR028211">
    <property type="entry name" value="Ntr2"/>
</dbReference>
<reference evidence="3" key="1">
    <citation type="submission" date="2020-10" db="EMBL/GenBank/DDBJ databases">
        <authorList>
            <person name="Muller C M."/>
        </authorList>
    </citation>
    <scope>NUCLEOTIDE SEQUENCE</scope>
    <source>
        <strain evidence="3">THUN-12</strain>
    </source>
</reference>
<dbReference type="Proteomes" id="UP000683417">
    <property type="component" value="Unassembled WGS sequence"/>
</dbReference>
<dbReference type="AlphaFoldDB" id="A0A9W4D558"/>
<feature type="region of interest" description="Disordered" evidence="2">
    <location>
        <begin position="133"/>
        <end position="157"/>
    </location>
</feature>
<dbReference type="EMBL" id="CAJHIT010000005">
    <property type="protein sequence ID" value="CAD6501510.1"/>
    <property type="molecule type" value="Genomic_DNA"/>
</dbReference>
<sequence length="392" mass="44594">MKSSIGFRRKARKILVNEDVDVNDLDRETENNNSLHTDTRPTHNLNQDLVIDFTEDDRLEIGVEDNSEKLEKKKNVSNLTSKKLSRTLTKKNISSRLSFQVGDLLTGDEAEALEDKINTLPIKTALKPRDIGRNQVHGIPTNQSLPRQPGNDDEGRQCYSKEYLNELKNLTPVAPKDLCSNHTLTEHKDEIFTAGTDEQMAVMAHNIPAIIPSQAEIQEKKDRRARLAIEKDFISLEPQTDQERQARRRQLKEMAELIEQAECSSDETSDDSEVERCTAYERAQTRAGMDGLHKPDFDEDRSTTQIPRITPLPIFSECFERLKNKIQSTETGLSELRKKLQDSEQEQREITAREVEVQGLLKQAGERFTALTTSADPITLQYPDPHETTSLS</sequence>
<protein>
    <submittedName>
        <fullName evidence="3">BgTH12-01762</fullName>
    </submittedName>
</protein>
<organism evidence="3 4">
    <name type="scientific">Blumeria graminis f. sp. triticale</name>
    <dbReference type="NCBI Taxonomy" id="1689686"/>
    <lineage>
        <taxon>Eukaryota</taxon>
        <taxon>Fungi</taxon>
        <taxon>Dikarya</taxon>
        <taxon>Ascomycota</taxon>
        <taxon>Pezizomycotina</taxon>
        <taxon>Leotiomycetes</taxon>
        <taxon>Erysiphales</taxon>
        <taxon>Erysiphaceae</taxon>
        <taxon>Blumeria</taxon>
    </lineage>
</organism>
<gene>
    <name evidence="3" type="ORF">BGTH12_LOCUS2868</name>
</gene>
<dbReference type="GO" id="GO:0071008">
    <property type="term" value="C:U2-type post-mRNA release spliceosomal complex"/>
    <property type="evidence" value="ECO:0007669"/>
    <property type="project" value="InterPro"/>
</dbReference>
<keyword evidence="1" id="KW-0175">Coiled coil</keyword>
<evidence type="ECO:0000313" key="4">
    <source>
        <dbReference type="Proteomes" id="UP000683417"/>
    </source>
</evidence>
<dbReference type="Pfam" id="PF15458">
    <property type="entry name" value="NTR2"/>
    <property type="match status" value="2"/>
</dbReference>